<dbReference type="AlphaFoldDB" id="A0AAW1E7K4"/>
<gene>
    <name evidence="2" type="ORF">VZT92_023847</name>
</gene>
<proteinExistence type="predicted"/>
<feature type="region of interest" description="Disordered" evidence="1">
    <location>
        <begin position="83"/>
        <end position="180"/>
    </location>
</feature>
<evidence type="ECO:0000313" key="2">
    <source>
        <dbReference type="EMBL" id="KAK9518541.1"/>
    </source>
</evidence>
<sequence length="180" mass="18402">MASSVSPQGVRIVPPDNSVPVEEVLLAVGEQVGHDELSFASMMNKAVMVFLKQEPLVHQLIESGVFIRDVFVQLSPLSAPSTRITVSGEPTEDGPVVGPMAGGPGAGPAVADCGTAGAVAGGKDKDEKEQSQAEEQQADVAENSSSQTGQPQPADSVEEAAPPVNPVSPTVSWRGHGAGL</sequence>
<evidence type="ECO:0000256" key="1">
    <source>
        <dbReference type="SAM" id="MobiDB-lite"/>
    </source>
</evidence>
<reference evidence="2 3" key="1">
    <citation type="journal article" date="2024" name="Genome Biol. Evol.">
        <title>Chromosome-level genome assembly of the viviparous eelpout Zoarces viviparus.</title>
        <authorList>
            <person name="Fuhrmann N."/>
            <person name="Brasseur M.V."/>
            <person name="Bakowski C.E."/>
            <person name="Podsiadlowski L."/>
            <person name="Prost S."/>
            <person name="Krehenwinkel H."/>
            <person name="Mayer C."/>
        </authorList>
    </citation>
    <scope>NUCLEOTIDE SEQUENCE [LARGE SCALE GENOMIC DNA]</scope>
    <source>
        <strain evidence="2">NO-MEL_2022_Ind0_liver</strain>
    </source>
</reference>
<comment type="caution">
    <text evidence="2">The sequence shown here is derived from an EMBL/GenBank/DDBJ whole genome shotgun (WGS) entry which is preliminary data.</text>
</comment>
<dbReference type="EMBL" id="JBCEZU010000538">
    <property type="protein sequence ID" value="KAK9518541.1"/>
    <property type="molecule type" value="Genomic_DNA"/>
</dbReference>
<name>A0AAW1E7K4_ZOAVI</name>
<keyword evidence="3" id="KW-1185">Reference proteome</keyword>
<feature type="compositionally biased region" description="Basic and acidic residues" evidence="1">
    <location>
        <begin position="122"/>
        <end position="131"/>
    </location>
</feature>
<organism evidence="2 3">
    <name type="scientific">Zoarces viviparus</name>
    <name type="common">Viviparous eelpout</name>
    <name type="synonym">Blennius viviparus</name>
    <dbReference type="NCBI Taxonomy" id="48416"/>
    <lineage>
        <taxon>Eukaryota</taxon>
        <taxon>Metazoa</taxon>
        <taxon>Chordata</taxon>
        <taxon>Craniata</taxon>
        <taxon>Vertebrata</taxon>
        <taxon>Euteleostomi</taxon>
        <taxon>Actinopterygii</taxon>
        <taxon>Neopterygii</taxon>
        <taxon>Teleostei</taxon>
        <taxon>Neoteleostei</taxon>
        <taxon>Acanthomorphata</taxon>
        <taxon>Eupercaria</taxon>
        <taxon>Perciformes</taxon>
        <taxon>Cottioidei</taxon>
        <taxon>Zoarcales</taxon>
        <taxon>Zoarcidae</taxon>
        <taxon>Zoarcinae</taxon>
        <taxon>Zoarces</taxon>
    </lineage>
</organism>
<feature type="compositionally biased region" description="Polar residues" evidence="1">
    <location>
        <begin position="143"/>
        <end position="153"/>
    </location>
</feature>
<accession>A0AAW1E7K4</accession>
<protein>
    <submittedName>
        <fullName evidence="2">Uncharacterized protein</fullName>
    </submittedName>
</protein>
<feature type="compositionally biased region" description="Low complexity" evidence="1">
    <location>
        <begin position="133"/>
        <end position="142"/>
    </location>
</feature>
<dbReference type="Proteomes" id="UP001488805">
    <property type="component" value="Unassembled WGS sequence"/>
</dbReference>
<evidence type="ECO:0000313" key="3">
    <source>
        <dbReference type="Proteomes" id="UP001488805"/>
    </source>
</evidence>